<reference evidence="3" key="1">
    <citation type="submission" date="2021-12" db="EMBL/GenBank/DDBJ databases">
        <authorList>
            <person name="King R."/>
        </authorList>
    </citation>
    <scope>NUCLEOTIDE SEQUENCE</scope>
</reference>
<feature type="compositionally biased region" description="Basic and acidic residues" evidence="1">
    <location>
        <begin position="678"/>
        <end position="691"/>
    </location>
</feature>
<keyword evidence="4" id="KW-1185">Reference proteome</keyword>
<feature type="region of interest" description="Disordered" evidence="1">
    <location>
        <begin position="755"/>
        <end position="775"/>
    </location>
</feature>
<proteinExistence type="predicted"/>
<evidence type="ECO:0000256" key="1">
    <source>
        <dbReference type="SAM" id="MobiDB-lite"/>
    </source>
</evidence>
<feature type="region of interest" description="Disordered" evidence="1">
    <location>
        <begin position="676"/>
        <end position="720"/>
    </location>
</feature>
<organism evidence="3 4">
    <name type="scientific">Bemisia tabaci</name>
    <name type="common">Sweetpotato whitefly</name>
    <name type="synonym">Aleurodes tabaci</name>
    <dbReference type="NCBI Taxonomy" id="7038"/>
    <lineage>
        <taxon>Eukaryota</taxon>
        <taxon>Metazoa</taxon>
        <taxon>Ecdysozoa</taxon>
        <taxon>Arthropoda</taxon>
        <taxon>Hexapoda</taxon>
        <taxon>Insecta</taxon>
        <taxon>Pterygota</taxon>
        <taxon>Neoptera</taxon>
        <taxon>Paraneoptera</taxon>
        <taxon>Hemiptera</taxon>
        <taxon>Sternorrhyncha</taxon>
        <taxon>Aleyrodoidea</taxon>
        <taxon>Aleyrodidae</taxon>
        <taxon>Aleyrodinae</taxon>
        <taxon>Bemisia</taxon>
    </lineage>
</organism>
<feature type="compositionally biased region" description="Basic and acidic residues" evidence="1">
    <location>
        <begin position="756"/>
        <end position="775"/>
    </location>
</feature>
<sequence>MLTTAEKLLLVKIFQVVISTRVGALPDDYKLEVPNINIRFWQAPLRESVYQSIARHRVYRGENLDERQEYDRTLWGKIRIARFMKRLDVGEASEGLRTGVLVHGKRGDFEFRQTDHSIYDCVGRKCRSDNVLLAVWRVQQMNEPYTLYISVKVPNYLYHFEPTEDIYLYTVEKGLKRLRYQQYSSKRLTGKLIYDPYPFVSSRFTTYSTASYPTATPTTALEVTATNSITEATETVDTYSAEHDFSQPNLGSDTSNSPIKVNDDFTLQYYQKPELTTNAPLSTELEQTNLADNMKGSGIRRTFDTFLDTNPYWQLDLLSPPSQYRNFSDERKKVYENNYDTFRDSIFTVNQPKEILITPKPFKPSQQIFTYSEPDPLFSNVENEKPQYTTERPVVILNPTEAQKDVQKDYVNPLPEVLSEVKDVHISPAKIELELPKLKSPEILSKKPQRKVTTRRGSSNFKTMSQLRKRTRVRSNKYKQDKILSVRKLEDQKSPEPTISDRLDLKDQYLSPTTYHPKLNFLIPSESRQFYTHLLPAKEETALERDELQPYNVEKATKNSLKPKIGKIRKRQEDGGYFANEQSEYSEGATDHPYEYQTTVGEYADYEKWDESFHSSSPSTDFQAENTDYFNETQELQEFYSTGGYEGSEYATFGDYTEAATDHPWTEQVMTELPLEGRANRRLESDQETKIKANSTDNNSDRLSGNGTEPKTEAFDEDSTEKFTNFTEDKIVTNGTLDEEIEQFSPVTQKMVTAAKSDETKMEKEEGEKERKEDVLENREKFLGVGKNSRVSIIESRLTKSVTEKRQNGTMEVRKRNAPIYRKKILIKKLQDLKSDKDRNSK</sequence>
<protein>
    <submittedName>
        <fullName evidence="3">Uncharacterized protein</fullName>
    </submittedName>
</protein>
<feature type="compositionally biased region" description="Polar residues" evidence="1">
    <location>
        <begin position="692"/>
        <end position="709"/>
    </location>
</feature>
<dbReference type="Proteomes" id="UP001152759">
    <property type="component" value="Chromosome 5"/>
</dbReference>
<evidence type="ECO:0000256" key="2">
    <source>
        <dbReference type="SAM" id="SignalP"/>
    </source>
</evidence>
<dbReference type="KEGG" id="btab:109040789"/>
<gene>
    <name evidence="3" type="ORF">BEMITA_LOCUS9300</name>
</gene>
<name>A0A9P0AFP6_BEMTA</name>
<evidence type="ECO:0000313" key="3">
    <source>
        <dbReference type="EMBL" id="CAH0390593.1"/>
    </source>
</evidence>
<feature type="signal peptide" evidence="2">
    <location>
        <begin position="1"/>
        <end position="24"/>
    </location>
</feature>
<accession>A0A9P0AFP6</accession>
<dbReference type="EMBL" id="OU963866">
    <property type="protein sequence ID" value="CAH0390593.1"/>
    <property type="molecule type" value="Genomic_DNA"/>
</dbReference>
<evidence type="ECO:0000313" key="4">
    <source>
        <dbReference type="Proteomes" id="UP001152759"/>
    </source>
</evidence>
<keyword evidence="2" id="KW-0732">Signal</keyword>
<feature type="chain" id="PRO_5040240482" evidence="2">
    <location>
        <begin position="25"/>
        <end position="842"/>
    </location>
</feature>
<dbReference type="AlphaFoldDB" id="A0A9P0AFP6"/>